<protein>
    <submittedName>
        <fullName evidence="2">Uncharacterized protein</fullName>
    </submittedName>
</protein>
<reference evidence="2 3" key="1">
    <citation type="journal article" date="2013" name="Proc. Natl. Acad. Sci. U.S.A.">
        <title>Fine-scale variation in meiotic recombination in Mimulus inferred from population shotgun sequencing.</title>
        <authorList>
            <person name="Hellsten U."/>
            <person name="Wright K.M."/>
            <person name="Jenkins J."/>
            <person name="Shu S."/>
            <person name="Yuan Y."/>
            <person name="Wessler S.R."/>
            <person name="Schmutz J."/>
            <person name="Willis J.H."/>
            <person name="Rokhsar D.S."/>
        </authorList>
    </citation>
    <scope>NUCLEOTIDE SEQUENCE [LARGE SCALE GENOMIC DNA]</scope>
    <source>
        <strain evidence="3">cv. DUN x IM62</strain>
    </source>
</reference>
<feature type="region of interest" description="Disordered" evidence="1">
    <location>
        <begin position="93"/>
        <end position="137"/>
    </location>
</feature>
<dbReference type="AlphaFoldDB" id="A0A022Q0K7"/>
<feature type="non-terminal residue" evidence="2">
    <location>
        <position position="1"/>
    </location>
</feature>
<name>A0A022Q0K7_ERYGU</name>
<sequence>TSSRHRRSPYLQPQPTPTATKFKSNTTFHFTVCDQQQIKITLHLSKNYRDSHWASNNPHSRWAASSNMAMNGVLYRSTLSASNFQTNRRFLENEHNKNSTTNQRHNWQSTSTDHRHQIATSSTNHYLSESKFPDRGQIRNFRPTREKEKSPPPPPAASVEEAAARNMKRKLSSENVGGDLDLNLSLKIMKTGFKDDADDVDSSLSLSLFSSSKKEVKNKIMKTSTNLDLSL</sequence>
<organism evidence="2 3">
    <name type="scientific">Erythranthe guttata</name>
    <name type="common">Yellow monkey flower</name>
    <name type="synonym">Mimulus guttatus</name>
    <dbReference type="NCBI Taxonomy" id="4155"/>
    <lineage>
        <taxon>Eukaryota</taxon>
        <taxon>Viridiplantae</taxon>
        <taxon>Streptophyta</taxon>
        <taxon>Embryophyta</taxon>
        <taxon>Tracheophyta</taxon>
        <taxon>Spermatophyta</taxon>
        <taxon>Magnoliopsida</taxon>
        <taxon>eudicotyledons</taxon>
        <taxon>Gunneridae</taxon>
        <taxon>Pentapetalae</taxon>
        <taxon>asterids</taxon>
        <taxon>lamiids</taxon>
        <taxon>Lamiales</taxon>
        <taxon>Phrymaceae</taxon>
        <taxon>Erythranthe</taxon>
    </lineage>
</organism>
<evidence type="ECO:0000313" key="3">
    <source>
        <dbReference type="Proteomes" id="UP000030748"/>
    </source>
</evidence>
<evidence type="ECO:0000313" key="2">
    <source>
        <dbReference type="EMBL" id="EYU20040.1"/>
    </source>
</evidence>
<feature type="compositionally biased region" description="Polar residues" evidence="1">
    <location>
        <begin position="11"/>
        <end position="22"/>
    </location>
</feature>
<feature type="region of interest" description="Disordered" evidence="1">
    <location>
        <begin position="1"/>
        <end position="22"/>
    </location>
</feature>
<keyword evidence="3" id="KW-1185">Reference proteome</keyword>
<dbReference type="EMBL" id="KI632289">
    <property type="protein sequence ID" value="EYU20040.1"/>
    <property type="molecule type" value="Genomic_DNA"/>
</dbReference>
<gene>
    <name evidence="2" type="ORF">MIMGU_mgv1a0209402mg</name>
</gene>
<feature type="compositionally biased region" description="Polar residues" evidence="1">
    <location>
        <begin position="118"/>
        <end position="127"/>
    </location>
</feature>
<dbReference type="Proteomes" id="UP000030748">
    <property type="component" value="Unassembled WGS sequence"/>
</dbReference>
<accession>A0A022Q0K7</accession>
<proteinExistence type="predicted"/>
<feature type="compositionally biased region" description="Polar residues" evidence="1">
    <location>
        <begin position="98"/>
        <end position="111"/>
    </location>
</feature>
<evidence type="ECO:0000256" key="1">
    <source>
        <dbReference type="SAM" id="MobiDB-lite"/>
    </source>
</evidence>